<feature type="domain" description="NIF system FeS cluster assembly NifU N-terminal" evidence="1">
    <location>
        <begin position="13"/>
        <end position="125"/>
    </location>
</feature>
<evidence type="ECO:0000313" key="3">
    <source>
        <dbReference type="Proteomes" id="UP000229600"/>
    </source>
</evidence>
<dbReference type="GO" id="GO:0051536">
    <property type="term" value="F:iron-sulfur cluster binding"/>
    <property type="evidence" value="ECO:0007669"/>
    <property type="project" value="InterPro"/>
</dbReference>
<dbReference type="Proteomes" id="UP000229600">
    <property type="component" value="Unassembled WGS sequence"/>
</dbReference>
<dbReference type="SUPFAM" id="SSF82649">
    <property type="entry name" value="SufE/NifU"/>
    <property type="match status" value="1"/>
</dbReference>
<accession>A0A2H0N5E6</accession>
<comment type="caution">
    <text evidence="2">The sequence shown here is derived from an EMBL/GenBank/DDBJ whole genome shotgun (WGS) entry which is preliminary data.</text>
</comment>
<dbReference type="AlphaFoldDB" id="A0A2H0N5E6"/>
<dbReference type="InterPro" id="IPR002871">
    <property type="entry name" value="NIF_FeS_clus_asmbl_NifU_N"/>
</dbReference>
<dbReference type="EMBL" id="PCWN01000007">
    <property type="protein sequence ID" value="PIR04112.1"/>
    <property type="molecule type" value="Genomic_DNA"/>
</dbReference>
<proteinExistence type="predicted"/>
<gene>
    <name evidence="2" type="ORF">COV59_02925</name>
</gene>
<organism evidence="2 3">
    <name type="scientific">Candidatus Magasanikbacteria bacterium CG11_big_fil_rev_8_21_14_0_20_39_34</name>
    <dbReference type="NCBI Taxonomy" id="1974653"/>
    <lineage>
        <taxon>Bacteria</taxon>
        <taxon>Candidatus Magasanikiibacteriota</taxon>
    </lineage>
</organism>
<sequence length="129" mass="14657">MYKNMQDVDIEQMYKEAILELNRNPLNKKVLPYFSFELFSSNPSCGDECTIQVQLDRDGNIGDIGHQSKGCAISQAAISLITEEVKNQNIQDVKKITKEKMLELLGIPITHTRLKCALLGWSILQKFPE</sequence>
<evidence type="ECO:0000259" key="1">
    <source>
        <dbReference type="Pfam" id="PF01592"/>
    </source>
</evidence>
<dbReference type="GO" id="GO:0016226">
    <property type="term" value="P:iron-sulfur cluster assembly"/>
    <property type="evidence" value="ECO:0007669"/>
    <property type="project" value="InterPro"/>
</dbReference>
<protein>
    <submittedName>
        <fullName evidence="2">Fe-S cluster protein</fullName>
    </submittedName>
</protein>
<dbReference type="Gene3D" id="3.90.1010.10">
    <property type="match status" value="1"/>
</dbReference>
<reference evidence="2 3" key="1">
    <citation type="submission" date="2017-09" db="EMBL/GenBank/DDBJ databases">
        <title>Depth-based differentiation of microbial function through sediment-hosted aquifers and enrichment of novel symbionts in the deep terrestrial subsurface.</title>
        <authorList>
            <person name="Probst A.J."/>
            <person name="Ladd B."/>
            <person name="Jarett J.K."/>
            <person name="Geller-Mcgrath D.E."/>
            <person name="Sieber C.M."/>
            <person name="Emerson J.B."/>
            <person name="Anantharaman K."/>
            <person name="Thomas B.C."/>
            <person name="Malmstrom R."/>
            <person name="Stieglmeier M."/>
            <person name="Klingl A."/>
            <person name="Woyke T."/>
            <person name="Ryan C.M."/>
            <person name="Banfield J.F."/>
        </authorList>
    </citation>
    <scope>NUCLEOTIDE SEQUENCE [LARGE SCALE GENOMIC DNA]</scope>
    <source>
        <strain evidence="2">CG11_big_fil_rev_8_21_14_0_20_39_34</strain>
    </source>
</reference>
<dbReference type="GO" id="GO:0005506">
    <property type="term" value="F:iron ion binding"/>
    <property type="evidence" value="ECO:0007669"/>
    <property type="project" value="InterPro"/>
</dbReference>
<name>A0A2H0N5E6_9BACT</name>
<dbReference type="PANTHER" id="PTHR10093">
    <property type="entry name" value="IRON-SULFUR CLUSTER ASSEMBLY ENZYME NIFU HOMOLOG"/>
    <property type="match status" value="1"/>
</dbReference>
<dbReference type="Pfam" id="PF01592">
    <property type="entry name" value="NifU_N"/>
    <property type="match status" value="1"/>
</dbReference>
<dbReference type="CDD" id="cd06664">
    <property type="entry name" value="IscU_like"/>
    <property type="match status" value="1"/>
</dbReference>
<evidence type="ECO:0000313" key="2">
    <source>
        <dbReference type="EMBL" id="PIR04112.1"/>
    </source>
</evidence>